<name>A0A7I8D7P4_9BACL</name>
<dbReference type="InterPro" id="IPR052767">
    <property type="entry name" value="Bact_com_dev_regulator"/>
</dbReference>
<evidence type="ECO:0000313" key="2">
    <source>
        <dbReference type="Proteomes" id="UP000593802"/>
    </source>
</evidence>
<gene>
    <name evidence="1" type="ORF">skT53_11680</name>
</gene>
<dbReference type="Pfam" id="PF06133">
    <property type="entry name" value="Com_YlbF"/>
    <property type="match status" value="1"/>
</dbReference>
<dbReference type="Proteomes" id="UP000593802">
    <property type="component" value="Chromosome"/>
</dbReference>
<dbReference type="InterPro" id="IPR016783">
    <property type="entry name" value="Biofilm_formation_YmcA"/>
</dbReference>
<protein>
    <recommendedName>
        <fullName evidence="3">YlbF family regulator</fullName>
    </recommendedName>
</protein>
<dbReference type="RefSeq" id="WP_200760212.1">
    <property type="nucleotide sequence ID" value="NZ_AP023366.1"/>
</dbReference>
<dbReference type="PANTHER" id="PTHR38448:SF1">
    <property type="entry name" value="YLBF FAMILY REGULATOR"/>
    <property type="match status" value="1"/>
</dbReference>
<dbReference type="AlphaFoldDB" id="A0A7I8D7P4"/>
<organism evidence="1 2">
    <name type="scientific">Effusibacillus dendaii</name>
    <dbReference type="NCBI Taxonomy" id="2743772"/>
    <lineage>
        <taxon>Bacteria</taxon>
        <taxon>Bacillati</taxon>
        <taxon>Bacillota</taxon>
        <taxon>Bacilli</taxon>
        <taxon>Bacillales</taxon>
        <taxon>Alicyclobacillaceae</taxon>
        <taxon>Effusibacillus</taxon>
    </lineage>
</organism>
<dbReference type="InterPro" id="IPR010368">
    <property type="entry name" value="Com_YlbF"/>
</dbReference>
<dbReference type="InterPro" id="IPR023378">
    <property type="entry name" value="YheA/YmcA-like_dom_sf"/>
</dbReference>
<dbReference type="EMBL" id="AP023366">
    <property type="protein sequence ID" value="BCJ86183.1"/>
    <property type="molecule type" value="Genomic_DNA"/>
</dbReference>
<dbReference type="PANTHER" id="PTHR38448">
    <property type="entry name" value="REGULATORY PROTEIN YLBF-RELATED"/>
    <property type="match status" value="1"/>
</dbReference>
<evidence type="ECO:0008006" key="3">
    <source>
        <dbReference type="Google" id="ProtNLM"/>
    </source>
</evidence>
<dbReference type="KEGG" id="eff:skT53_11680"/>
<proteinExistence type="predicted"/>
<dbReference type="SUPFAM" id="SSF158622">
    <property type="entry name" value="YheA/YmcA-like"/>
    <property type="match status" value="1"/>
</dbReference>
<accession>A0A7I8D7P4</accession>
<keyword evidence="2" id="KW-1185">Reference proteome</keyword>
<evidence type="ECO:0000313" key="1">
    <source>
        <dbReference type="EMBL" id="BCJ86183.1"/>
    </source>
</evidence>
<sequence length="130" mass="14400">MVDPNEIWGRAFELGSLIAESPEVSSYKEKKEQMESNPEIKSLLNKLRSMQEELEKLSSYGEGPHLKQLEQSVQDVMDELDQYPEVVAFKESCVSVDELLQSVTTLLSNCISSRVNGVPVPGPDRKSGGG</sequence>
<dbReference type="PIRSF" id="PIRSF021287">
    <property type="entry name" value="Biofilm_formation_YmcA"/>
    <property type="match status" value="1"/>
</dbReference>
<reference evidence="1 2" key="1">
    <citation type="submission" date="2020-08" db="EMBL/GenBank/DDBJ databases">
        <title>Complete Genome Sequence of Effusibacillus dendaii Strain skT53, Isolated from Farmland soil.</title>
        <authorList>
            <person name="Konishi T."/>
            <person name="Kawasaki H."/>
        </authorList>
    </citation>
    <scope>NUCLEOTIDE SEQUENCE [LARGE SCALE GENOMIC DNA]</scope>
    <source>
        <strain evidence="2">skT53</strain>
    </source>
</reference>
<dbReference type="Gene3D" id="1.20.1500.10">
    <property type="entry name" value="YheA/YmcA-like"/>
    <property type="match status" value="1"/>
</dbReference>